<gene>
    <name evidence="3" type="ORF">AZF00_14190</name>
</gene>
<keyword evidence="1" id="KW-0472">Membrane</keyword>
<dbReference type="EMBL" id="CP014544">
    <property type="protein sequence ID" value="AMO69383.1"/>
    <property type="molecule type" value="Genomic_DNA"/>
</dbReference>
<dbReference type="InterPro" id="IPR013362">
    <property type="entry name" value="Pilus_4_PilV"/>
</dbReference>
<dbReference type="KEGG" id="zal:AZF00_14190"/>
<keyword evidence="1" id="KW-0812">Transmembrane</keyword>
<name>A0A127M802_9GAMM</name>
<dbReference type="InterPro" id="IPR012902">
    <property type="entry name" value="N_methyl_site"/>
</dbReference>
<reference evidence="3 4" key="1">
    <citation type="submission" date="2015-12" db="EMBL/GenBank/DDBJ databases">
        <authorList>
            <person name="Shamseldin A."/>
            <person name="Moawad H."/>
            <person name="Abd El-Rahim W.M."/>
            <person name="Sadowsky M.J."/>
        </authorList>
    </citation>
    <scope>NUCLEOTIDE SEQUENCE [LARGE SCALE GENOMIC DNA]</scope>
    <source>
        <strain evidence="3 4">SM2</strain>
    </source>
</reference>
<dbReference type="NCBIfam" id="TIGR02523">
    <property type="entry name" value="type_IV_pilV"/>
    <property type="match status" value="1"/>
</dbReference>
<keyword evidence="1" id="KW-1133">Transmembrane helix</keyword>
<protein>
    <submittedName>
        <fullName evidence="3">Pilus assembly protein</fullName>
    </submittedName>
</protein>
<feature type="domain" description="Type IV pilin Tt1218-like" evidence="2">
    <location>
        <begin position="35"/>
        <end position="106"/>
    </location>
</feature>
<dbReference type="STRING" id="1470434.AZF00_14190"/>
<dbReference type="Proteomes" id="UP000074119">
    <property type="component" value="Chromosome"/>
</dbReference>
<dbReference type="Pfam" id="PF22150">
    <property type="entry name" value="Tt1218-like"/>
    <property type="match status" value="1"/>
</dbReference>
<proteinExistence type="predicted"/>
<evidence type="ECO:0000259" key="2">
    <source>
        <dbReference type="Pfam" id="PF22150"/>
    </source>
</evidence>
<dbReference type="PROSITE" id="PS00409">
    <property type="entry name" value="PROKAR_NTER_METHYL"/>
    <property type="match status" value="1"/>
</dbReference>
<dbReference type="InterPro" id="IPR054402">
    <property type="entry name" value="Tt1218-like_dom"/>
</dbReference>
<accession>A0A127M802</accession>
<sequence>MNSVAAGRKARGFTLIEVLVALVVLLVGVMGAAGLMVRTVQQEVEAYQRLQALNLLQDMTDRMNANRGVVECYSYGSTGATLGYGVSTFTACTSGSATEKAMVTADLTAWNNALNGVSEQSGSNNSGAMVGARGCIVQVSAAERTYRITVAWQGMNKTVAPPADNTCGLNAFGDEKQRRIVSSIVRIGWLS</sequence>
<evidence type="ECO:0000256" key="1">
    <source>
        <dbReference type="SAM" id="Phobius"/>
    </source>
</evidence>
<dbReference type="RefSeq" id="WP_008251460.1">
    <property type="nucleotide sequence ID" value="NZ_CP014544.1"/>
</dbReference>
<dbReference type="AlphaFoldDB" id="A0A127M802"/>
<feature type="transmembrane region" description="Helical" evidence="1">
    <location>
        <begin position="12"/>
        <end position="37"/>
    </location>
</feature>
<dbReference type="NCBIfam" id="TIGR02532">
    <property type="entry name" value="IV_pilin_GFxxxE"/>
    <property type="match status" value="1"/>
</dbReference>
<dbReference type="Pfam" id="PF07963">
    <property type="entry name" value="N_methyl"/>
    <property type="match status" value="1"/>
</dbReference>
<evidence type="ECO:0000313" key="4">
    <source>
        <dbReference type="Proteomes" id="UP000074119"/>
    </source>
</evidence>
<evidence type="ECO:0000313" key="3">
    <source>
        <dbReference type="EMBL" id="AMO69383.1"/>
    </source>
</evidence>
<organism evidence="3 4">
    <name type="scientific">Zhongshania aliphaticivorans</name>
    <dbReference type="NCBI Taxonomy" id="1470434"/>
    <lineage>
        <taxon>Bacteria</taxon>
        <taxon>Pseudomonadati</taxon>
        <taxon>Pseudomonadota</taxon>
        <taxon>Gammaproteobacteria</taxon>
        <taxon>Cellvibrionales</taxon>
        <taxon>Spongiibacteraceae</taxon>
        <taxon>Zhongshania</taxon>
    </lineage>
</organism>